<gene>
    <name evidence="4" type="ORF">BaRGS_00005679</name>
</gene>
<evidence type="ECO:0000313" key="4">
    <source>
        <dbReference type="EMBL" id="KAK7503053.1"/>
    </source>
</evidence>
<evidence type="ECO:0000256" key="1">
    <source>
        <dbReference type="SAM" id="MobiDB-lite"/>
    </source>
</evidence>
<dbReference type="InterPro" id="IPR052229">
    <property type="entry name" value="Collagen-VI/PIF"/>
</dbReference>
<feature type="compositionally biased region" description="Low complexity" evidence="1">
    <location>
        <begin position="370"/>
        <end position="480"/>
    </location>
</feature>
<accession>A0ABD0LV13</accession>
<dbReference type="InterPro" id="IPR036383">
    <property type="entry name" value="TSP1_rpt_sf"/>
</dbReference>
<comment type="caution">
    <text evidence="4">The sequence shown here is derived from an EMBL/GenBank/DDBJ whole genome shotgun (WGS) entry which is preliminary data.</text>
</comment>
<dbReference type="EMBL" id="JACVVK020000022">
    <property type="protein sequence ID" value="KAK7503053.1"/>
    <property type="molecule type" value="Genomic_DNA"/>
</dbReference>
<proteinExistence type="predicted"/>
<dbReference type="PROSITE" id="PS50234">
    <property type="entry name" value="VWFA"/>
    <property type="match status" value="1"/>
</dbReference>
<feature type="compositionally biased region" description="Low complexity" evidence="1">
    <location>
        <begin position="192"/>
        <end position="363"/>
    </location>
</feature>
<name>A0ABD0LV13_9CAEN</name>
<organism evidence="4 5">
    <name type="scientific">Batillaria attramentaria</name>
    <dbReference type="NCBI Taxonomy" id="370345"/>
    <lineage>
        <taxon>Eukaryota</taxon>
        <taxon>Metazoa</taxon>
        <taxon>Spiralia</taxon>
        <taxon>Lophotrochozoa</taxon>
        <taxon>Mollusca</taxon>
        <taxon>Gastropoda</taxon>
        <taxon>Caenogastropoda</taxon>
        <taxon>Sorbeoconcha</taxon>
        <taxon>Cerithioidea</taxon>
        <taxon>Batillariidae</taxon>
        <taxon>Batillaria</taxon>
    </lineage>
</organism>
<dbReference type="PANTHER" id="PTHR22588">
    <property type="entry name" value="VWFA DOMAIN-CONTAINING PROTEIN"/>
    <property type="match status" value="1"/>
</dbReference>
<keyword evidence="2" id="KW-0732">Signal</keyword>
<feature type="signal peptide" evidence="2">
    <location>
        <begin position="1"/>
        <end position="29"/>
    </location>
</feature>
<dbReference type="Gene3D" id="3.40.50.410">
    <property type="entry name" value="von Willebrand factor, type A domain"/>
    <property type="match status" value="1"/>
</dbReference>
<evidence type="ECO:0000313" key="5">
    <source>
        <dbReference type="Proteomes" id="UP001519460"/>
    </source>
</evidence>
<dbReference type="SUPFAM" id="SSF53300">
    <property type="entry name" value="vWA-like"/>
    <property type="match status" value="1"/>
</dbReference>
<feature type="region of interest" description="Disordered" evidence="1">
    <location>
        <begin position="182"/>
        <end position="480"/>
    </location>
</feature>
<dbReference type="SMART" id="SM00327">
    <property type="entry name" value="VWA"/>
    <property type="match status" value="1"/>
</dbReference>
<dbReference type="AlphaFoldDB" id="A0ABD0LV13"/>
<dbReference type="Proteomes" id="UP001519460">
    <property type="component" value="Unassembled WGS sequence"/>
</dbReference>
<keyword evidence="5" id="KW-1185">Reference proteome</keyword>
<dbReference type="PRINTS" id="PR00453">
    <property type="entry name" value="VWFADOMAIN"/>
</dbReference>
<feature type="domain" description="VWFA" evidence="3">
    <location>
        <begin position="563"/>
        <end position="743"/>
    </location>
</feature>
<sequence>MQSRQVFRQAMFALVLILVAGSRLAETKAVKPNKKSDDGLFSWGSSIFDTVKDKLDDFFVEDETTTLSPSEPTSLTSITPTTTTTGRADIQLNDAQCEAALTQCSLKEVAKAEYHPTFGKNEVNVKAEVRKVHKHYRVVLRRVKTILVQLFNAVLKNPEMDSFPDLCAILSEGQWFDVNTGEGEVTTPLEFPASTTTSTAGPTTTGLPVTSTELPTTTTTTASTTPSTTTTTTPTTTTTTAKLTTTTTTTQAPTTTTTQAASTTTQAPTTTTTAKPTTTTTTTTTTQPTTSTEAPTTTTTLPPTTTTTEPTTTTTTTQAPTTTTTEVPTTTTTRPPTTPTTEPTTTTTQAPTTTTTATTTTTTEPPPTPTTTTQAPTTTTTAKTPPTTTTTEPPSTSTSTTTTQAPTTSTTTQTPTTTTTTTTEPPTTTTTTTTTTEPPTTTTTTQAPTTTTTTEAPTTPTITTETTTTTTRPSTTTTEATTTLAARCTVSEWSDWSAMVGFGQQTRDRVITQAGAHCPEASHLTESRPAPVPRDNGREWQSFLVCQNFQNDFIRPSSGRPRDLLLVLDSSGSIKPEDFKAMKDGVKLLIDSLCGGFGMSDTNNRLSIIQFSTDSRGVYTFNHDQDAETLKNVVDLLHPMNGYTCTGTALELGHLAYDPRYGARDFAIHDTLIITDGQSNCGPDLLQSSLFLQQRSNVYALAIGLGNNADAAVEIQSVVSNQDPRHLFSLANFMDFQSMAEQLKTQSDPEKCQEIVVN</sequence>
<dbReference type="InterPro" id="IPR002035">
    <property type="entry name" value="VWF_A"/>
</dbReference>
<evidence type="ECO:0000259" key="3">
    <source>
        <dbReference type="PROSITE" id="PS50234"/>
    </source>
</evidence>
<dbReference type="Gene3D" id="2.20.100.10">
    <property type="entry name" value="Thrombospondin type-1 (TSP1) repeat"/>
    <property type="match status" value="1"/>
</dbReference>
<dbReference type="PANTHER" id="PTHR22588:SF3">
    <property type="entry name" value="VWFA DOMAIN-CONTAINING PROTEIN"/>
    <property type="match status" value="1"/>
</dbReference>
<protein>
    <recommendedName>
        <fullName evidence="3">VWFA domain-containing protein</fullName>
    </recommendedName>
</protein>
<dbReference type="CDD" id="cd00198">
    <property type="entry name" value="vWFA"/>
    <property type="match status" value="1"/>
</dbReference>
<evidence type="ECO:0000256" key="2">
    <source>
        <dbReference type="SAM" id="SignalP"/>
    </source>
</evidence>
<feature type="chain" id="PRO_5044790704" description="VWFA domain-containing protein" evidence="2">
    <location>
        <begin position="30"/>
        <end position="758"/>
    </location>
</feature>
<dbReference type="InterPro" id="IPR036465">
    <property type="entry name" value="vWFA_dom_sf"/>
</dbReference>
<reference evidence="4 5" key="1">
    <citation type="journal article" date="2023" name="Sci. Data">
        <title>Genome assembly of the Korean intertidal mud-creeper Batillaria attramentaria.</title>
        <authorList>
            <person name="Patra A.K."/>
            <person name="Ho P.T."/>
            <person name="Jun S."/>
            <person name="Lee S.J."/>
            <person name="Kim Y."/>
            <person name="Won Y.J."/>
        </authorList>
    </citation>
    <scope>NUCLEOTIDE SEQUENCE [LARGE SCALE GENOMIC DNA]</scope>
    <source>
        <strain evidence="4">Wonlab-2016</strain>
    </source>
</reference>
<dbReference type="Pfam" id="PF00092">
    <property type="entry name" value="VWA"/>
    <property type="match status" value="1"/>
</dbReference>